<name>A0A1E5GQX5_9ENTE</name>
<feature type="transmembrane region" description="Helical" evidence="1">
    <location>
        <begin position="94"/>
        <end position="111"/>
    </location>
</feature>
<comment type="caution">
    <text evidence="2">The sequence shown here is derived from an EMBL/GenBank/DDBJ whole genome shotgun (WGS) entry which is preliminary data.</text>
</comment>
<evidence type="ECO:0000313" key="2">
    <source>
        <dbReference type="EMBL" id="OEG15082.1"/>
    </source>
</evidence>
<keyword evidence="1" id="KW-0472">Membrane</keyword>
<evidence type="ECO:0000313" key="3">
    <source>
        <dbReference type="Proteomes" id="UP000095094"/>
    </source>
</evidence>
<dbReference type="AlphaFoldDB" id="A0A1E5GQX5"/>
<feature type="transmembrane region" description="Helical" evidence="1">
    <location>
        <begin position="131"/>
        <end position="152"/>
    </location>
</feature>
<organism evidence="2 3">
    <name type="scientific">Enterococcus termitis</name>
    <dbReference type="NCBI Taxonomy" id="332950"/>
    <lineage>
        <taxon>Bacteria</taxon>
        <taxon>Bacillati</taxon>
        <taxon>Bacillota</taxon>
        <taxon>Bacilli</taxon>
        <taxon>Lactobacillales</taxon>
        <taxon>Enterococcaceae</taxon>
        <taxon>Enterococcus</taxon>
    </lineage>
</organism>
<feature type="transmembrane region" description="Helical" evidence="1">
    <location>
        <begin position="68"/>
        <end position="87"/>
    </location>
</feature>
<gene>
    <name evidence="2" type="ORF">BCR25_18890</name>
</gene>
<protein>
    <submittedName>
        <fullName evidence="2">Uncharacterized protein</fullName>
    </submittedName>
</protein>
<accession>A0A1E5GQX5</accession>
<keyword evidence="1" id="KW-1133">Transmembrane helix</keyword>
<keyword evidence="3" id="KW-1185">Reference proteome</keyword>
<proteinExistence type="predicted"/>
<keyword evidence="1" id="KW-0812">Transmembrane</keyword>
<sequence>MWYIFRSIKYFFRVSLLLIFLVCGFPEIVVVSFFLGIFSFSLEVPMELNGSVLFVAEFIQSNIYPWNILVKFFLIILLLVTYLLLAYFMYFRKLYLVHLFVPVIITVYIFFATKSVGSLFLSENVNFLWSIMWSVLVATAVIGSRLNIYWYIQEIYDKE</sequence>
<evidence type="ECO:0000256" key="1">
    <source>
        <dbReference type="SAM" id="Phobius"/>
    </source>
</evidence>
<reference evidence="3" key="1">
    <citation type="submission" date="2016-09" db="EMBL/GenBank/DDBJ databases">
        <authorList>
            <person name="Gulvik C.A."/>
        </authorList>
    </citation>
    <scope>NUCLEOTIDE SEQUENCE [LARGE SCALE GENOMIC DNA]</scope>
    <source>
        <strain evidence="3">LMG 8895</strain>
    </source>
</reference>
<dbReference type="Proteomes" id="UP000095094">
    <property type="component" value="Unassembled WGS sequence"/>
</dbReference>
<dbReference type="EMBL" id="MIJY01000016">
    <property type="protein sequence ID" value="OEG15082.1"/>
    <property type="molecule type" value="Genomic_DNA"/>
</dbReference>
<feature type="transmembrane region" description="Helical" evidence="1">
    <location>
        <begin position="12"/>
        <end position="38"/>
    </location>
</feature>